<protein>
    <submittedName>
        <fullName evidence="5">PfkB family carbohydrate kinase</fullName>
    </submittedName>
</protein>
<organism evidence="5 6">
    <name type="scientific">Pseudoalteromonas rhizosphaerae</name>
    <dbReference type="NCBI Taxonomy" id="2518973"/>
    <lineage>
        <taxon>Bacteria</taxon>
        <taxon>Pseudomonadati</taxon>
        <taxon>Pseudomonadota</taxon>
        <taxon>Gammaproteobacteria</taxon>
        <taxon>Alteromonadales</taxon>
        <taxon>Pseudoalteromonadaceae</taxon>
        <taxon>Pseudoalteromonas</taxon>
    </lineage>
</organism>
<dbReference type="PANTHER" id="PTHR43085:SF15">
    <property type="entry name" value="2-DEHYDRO-3-DEOXYGLUCONOKINASE"/>
    <property type="match status" value="1"/>
</dbReference>
<dbReference type="RefSeq" id="WP_404675577.1">
    <property type="nucleotide sequence ID" value="NZ_JBJDOT010000015.1"/>
</dbReference>
<dbReference type="PANTHER" id="PTHR43085">
    <property type="entry name" value="HEXOKINASE FAMILY MEMBER"/>
    <property type="match status" value="1"/>
</dbReference>
<dbReference type="InterPro" id="IPR011611">
    <property type="entry name" value="PfkB_dom"/>
</dbReference>
<accession>A0ABW8KXX7</accession>
<keyword evidence="2" id="KW-0808">Transferase</keyword>
<dbReference type="Gene3D" id="3.40.1190.20">
    <property type="match status" value="1"/>
</dbReference>
<reference evidence="5 6" key="1">
    <citation type="submission" date="2024-11" db="EMBL/GenBank/DDBJ databases">
        <title>The Natural Products Discovery Center: Release of the First 8490 Sequenced Strains for Exploring Actinobacteria Biosynthetic Diversity.</title>
        <authorList>
            <person name="Kalkreuter E."/>
            <person name="Kautsar S.A."/>
            <person name="Yang D."/>
            <person name="Bader C.D."/>
            <person name="Teijaro C.N."/>
            <person name="Fluegel L."/>
            <person name="Davis C.M."/>
            <person name="Simpson J.R."/>
            <person name="Lauterbach L."/>
            <person name="Steele A.D."/>
            <person name="Gui C."/>
            <person name="Meng S."/>
            <person name="Li G."/>
            <person name="Viehrig K."/>
            <person name="Ye F."/>
            <person name="Su P."/>
            <person name="Kiefer A.F."/>
            <person name="Nichols A."/>
            <person name="Cepeda A.J."/>
            <person name="Yan W."/>
            <person name="Fan B."/>
            <person name="Jiang Y."/>
            <person name="Adhikari A."/>
            <person name="Zheng C.-J."/>
            <person name="Schuster L."/>
            <person name="Cowan T.M."/>
            <person name="Smanski M.J."/>
            <person name="Chevrette M.G."/>
            <person name="De Carvalho L.P.S."/>
            <person name="Shen B."/>
        </authorList>
    </citation>
    <scope>NUCLEOTIDE SEQUENCE [LARGE SCALE GENOMIC DNA]</scope>
    <source>
        <strain evidence="5 6">NPDC078403</strain>
    </source>
</reference>
<proteinExistence type="inferred from homology"/>
<keyword evidence="6" id="KW-1185">Reference proteome</keyword>
<comment type="caution">
    <text evidence="5">The sequence shown here is derived from an EMBL/GenBank/DDBJ whole genome shotgun (WGS) entry which is preliminary data.</text>
</comment>
<dbReference type="InterPro" id="IPR002173">
    <property type="entry name" value="Carboh/pur_kinase_PfkB_CS"/>
</dbReference>
<evidence type="ECO:0000256" key="2">
    <source>
        <dbReference type="ARBA" id="ARBA00022679"/>
    </source>
</evidence>
<feature type="domain" description="Carbohydrate kinase PfkB" evidence="4">
    <location>
        <begin position="14"/>
        <end position="296"/>
    </location>
</feature>
<dbReference type="GO" id="GO:0016301">
    <property type="term" value="F:kinase activity"/>
    <property type="evidence" value="ECO:0007669"/>
    <property type="project" value="UniProtKB-KW"/>
</dbReference>
<name>A0ABW8KXX7_9GAMM</name>
<dbReference type="InterPro" id="IPR050306">
    <property type="entry name" value="PfkB_Carbo_kinase"/>
</dbReference>
<comment type="similarity">
    <text evidence="1">Belongs to the carbohydrate kinase PfkB family.</text>
</comment>
<keyword evidence="3 5" id="KW-0418">Kinase</keyword>
<evidence type="ECO:0000313" key="5">
    <source>
        <dbReference type="EMBL" id="MFK3864647.1"/>
    </source>
</evidence>
<evidence type="ECO:0000256" key="3">
    <source>
        <dbReference type="ARBA" id="ARBA00022777"/>
    </source>
</evidence>
<dbReference type="PROSITE" id="PS00584">
    <property type="entry name" value="PFKB_KINASES_2"/>
    <property type="match status" value="1"/>
</dbReference>
<sequence>MIKIAFFGEAMHELSTNQELNFGGDTYNTAVYFKRLMGEQVHVYFISAIGSDELSKQAKARWQQQALKLDFLQYATNHTLGAYGITLDANGERVFHYDRKNSAAREYFKLDSQHQFLTALQQQQFDYLYFSAISLAIYDDPTKQLLMTAIAQFKQAGGIVIFDSNYRQVLWQSNMQAHYWFRQAFLVADIIFVTNDDHFGVFGDCEQQQLVDFYRAYPQALRVIKQGLDDTIVLQQQTINYYPVTAVAKVIDTTAAGDAFAAGFLAEQILASPCAIVVQTAQQLAAQVITAAGAIVATTVTLKASKQQELNNA</sequence>
<dbReference type="SUPFAM" id="SSF53613">
    <property type="entry name" value="Ribokinase-like"/>
    <property type="match status" value="1"/>
</dbReference>
<dbReference type="InterPro" id="IPR029056">
    <property type="entry name" value="Ribokinase-like"/>
</dbReference>
<evidence type="ECO:0000313" key="6">
    <source>
        <dbReference type="Proteomes" id="UP001620262"/>
    </source>
</evidence>
<evidence type="ECO:0000259" key="4">
    <source>
        <dbReference type="Pfam" id="PF00294"/>
    </source>
</evidence>
<evidence type="ECO:0000256" key="1">
    <source>
        <dbReference type="ARBA" id="ARBA00010688"/>
    </source>
</evidence>
<dbReference type="EMBL" id="JBJDOT010000015">
    <property type="protein sequence ID" value="MFK3864647.1"/>
    <property type="molecule type" value="Genomic_DNA"/>
</dbReference>
<dbReference type="Proteomes" id="UP001620262">
    <property type="component" value="Unassembled WGS sequence"/>
</dbReference>
<dbReference type="Pfam" id="PF00294">
    <property type="entry name" value="PfkB"/>
    <property type="match status" value="1"/>
</dbReference>
<gene>
    <name evidence="5" type="ORF">ACI2JU_12315</name>
</gene>